<dbReference type="InterPro" id="IPR016064">
    <property type="entry name" value="NAD/diacylglycerol_kinase_sf"/>
</dbReference>
<keyword evidence="5" id="KW-0067">ATP-binding</keyword>
<dbReference type="FunFam" id="2.60.200.30:FF:000009">
    <property type="entry name" value="Poly(P)/ATP NAD kinase"/>
    <property type="match status" value="1"/>
</dbReference>
<evidence type="ECO:0000256" key="7">
    <source>
        <dbReference type="ARBA" id="ARBA00023027"/>
    </source>
</evidence>
<dbReference type="GO" id="GO:0003951">
    <property type="term" value="F:NAD+ kinase activity"/>
    <property type="evidence" value="ECO:0007669"/>
    <property type="project" value="InterPro"/>
</dbReference>
<dbReference type="GO" id="GO:0005524">
    <property type="term" value="F:ATP binding"/>
    <property type="evidence" value="ECO:0007669"/>
    <property type="project" value="UniProtKB-KW"/>
</dbReference>
<evidence type="ECO:0000256" key="5">
    <source>
        <dbReference type="ARBA" id="ARBA00022840"/>
    </source>
</evidence>
<dbReference type="InterPro" id="IPR002504">
    <property type="entry name" value="NADK"/>
</dbReference>
<dbReference type="Proteomes" id="UP001178507">
    <property type="component" value="Unassembled WGS sequence"/>
</dbReference>
<dbReference type="InterPro" id="IPR017438">
    <property type="entry name" value="ATP-NAD_kinase_N"/>
</dbReference>
<keyword evidence="4" id="KW-0418">Kinase</keyword>
<evidence type="ECO:0008006" key="10">
    <source>
        <dbReference type="Google" id="ProtNLM"/>
    </source>
</evidence>
<dbReference type="EMBL" id="CAUJNA010003645">
    <property type="protein sequence ID" value="CAJ1406757.1"/>
    <property type="molecule type" value="Genomic_DNA"/>
</dbReference>
<reference evidence="8" key="1">
    <citation type="submission" date="2023-08" db="EMBL/GenBank/DDBJ databases">
        <authorList>
            <person name="Chen Y."/>
            <person name="Shah S."/>
            <person name="Dougan E. K."/>
            <person name="Thang M."/>
            <person name="Chan C."/>
        </authorList>
    </citation>
    <scope>NUCLEOTIDE SEQUENCE</scope>
</reference>
<evidence type="ECO:0000256" key="3">
    <source>
        <dbReference type="ARBA" id="ARBA00022741"/>
    </source>
</evidence>
<dbReference type="PANTHER" id="PTHR20275:SF0">
    <property type="entry name" value="NAD KINASE"/>
    <property type="match status" value="1"/>
</dbReference>
<evidence type="ECO:0000256" key="4">
    <source>
        <dbReference type="ARBA" id="ARBA00022777"/>
    </source>
</evidence>
<evidence type="ECO:0000256" key="1">
    <source>
        <dbReference type="ARBA" id="ARBA00010995"/>
    </source>
</evidence>
<keyword evidence="7" id="KW-0520">NAD</keyword>
<sequence>MASLPVESREGRMALAMEALSPKQCWRDLIAQANKEMVQEVLSNACAGKNRSLDDIAMAVADRMLASGAGQQLLMEDHAQDNAPLSPIVRRVDTEQRKRGPLLGDIQVAEWDIWSGKVDDAEQVDQLLEQRRNLSKSSPHGSNYSLVLEEKDSAEQSCSSEDEVSLRTRMKTGLELRTTTQQYTWMRWKDKPKSVLLVAKQGDVKVTQKLQEIAYWIDSQGCHVILEPDLWDEVQGKTPKMQPDPSPRKVCWCAGDCECAKLPPKIKQKEPSTQKWRWAEAQAGQVTSPGFLDRCRTWAPQQDKLEECIDLVICVGGDGTLCWASGLFIRAMPPVMAFAGGSLGFLTPFPIQDWMKVLVPILGCMNEVAPPLQVACRGRFEMRLTRHDEGTKSIPVQAMNEVLVHRGSSGHLVKLQVYVNDKLVTMVQGDGLIIATATGSTAYSLAAGGSMMHPAVPGIILTPVCPHSLSFRPVVLPDSAVIKVQVPDSSRNSRVMVAVDGKDRIELKRSDSIEVQVSQFPVPTICRSSVTSDWFSSVNEALQWNLRLEQKTS</sequence>
<evidence type="ECO:0000256" key="6">
    <source>
        <dbReference type="ARBA" id="ARBA00022857"/>
    </source>
</evidence>
<keyword evidence="2" id="KW-0808">Transferase</keyword>
<dbReference type="SUPFAM" id="SSF111331">
    <property type="entry name" value="NAD kinase/diacylglycerol kinase-like"/>
    <property type="match status" value="1"/>
</dbReference>
<protein>
    <recommendedName>
        <fullName evidence="10">NAD(+) kinase</fullName>
    </recommendedName>
</protein>
<accession>A0AA36JIB3</accession>
<gene>
    <name evidence="8" type="ORF">EVOR1521_LOCUS28637</name>
</gene>
<keyword evidence="6" id="KW-0521">NADP</keyword>
<keyword evidence="9" id="KW-1185">Reference proteome</keyword>
<evidence type="ECO:0000313" key="9">
    <source>
        <dbReference type="Proteomes" id="UP001178507"/>
    </source>
</evidence>
<dbReference type="HAMAP" id="MF_00361">
    <property type="entry name" value="NAD_kinase"/>
    <property type="match status" value="1"/>
</dbReference>
<dbReference type="PANTHER" id="PTHR20275">
    <property type="entry name" value="NAD KINASE"/>
    <property type="match status" value="1"/>
</dbReference>
<comment type="similarity">
    <text evidence="1">Belongs to the NAD kinase family.</text>
</comment>
<evidence type="ECO:0000313" key="8">
    <source>
        <dbReference type="EMBL" id="CAJ1406757.1"/>
    </source>
</evidence>
<dbReference type="GO" id="GO:0006741">
    <property type="term" value="P:NADP+ biosynthetic process"/>
    <property type="evidence" value="ECO:0007669"/>
    <property type="project" value="InterPro"/>
</dbReference>
<dbReference type="Pfam" id="PF20143">
    <property type="entry name" value="NAD_kinase_C"/>
    <property type="match status" value="1"/>
</dbReference>
<dbReference type="InterPro" id="IPR017437">
    <property type="entry name" value="ATP-NAD_kinase_PpnK-typ_C"/>
</dbReference>
<organism evidence="8 9">
    <name type="scientific">Effrenium voratum</name>
    <dbReference type="NCBI Taxonomy" id="2562239"/>
    <lineage>
        <taxon>Eukaryota</taxon>
        <taxon>Sar</taxon>
        <taxon>Alveolata</taxon>
        <taxon>Dinophyceae</taxon>
        <taxon>Suessiales</taxon>
        <taxon>Symbiodiniaceae</taxon>
        <taxon>Effrenium</taxon>
    </lineage>
</organism>
<evidence type="ECO:0000256" key="2">
    <source>
        <dbReference type="ARBA" id="ARBA00022679"/>
    </source>
</evidence>
<keyword evidence="3" id="KW-0547">Nucleotide-binding</keyword>
<dbReference type="Pfam" id="PF01513">
    <property type="entry name" value="NAD_kinase"/>
    <property type="match status" value="1"/>
</dbReference>
<dbReference type="Gene3D" id="3.40.50.10330">
    <property type="entry name" value="Probable inorganic polyphosphate/atp-NAD kinase, domain 1"/>
    <property type="match status" value="1"/>
</dbReference>
<proteinExistence type="inferred from homology"/>
<dbReference type="GO" id="GO:0019674">
    <property type="term" value="P:NAD+ metabolic process"/>
    <property type="evidence" value="ECO:0007669"/>
    <property type="project" value="InterPro"/>
</dbReference>
<comment type="caution">
    <text evidence="8">The sequence shown here is derived from an EMBL/GenBank/DDBJ whole genome shotgun (WGS) entry which is preliminary data.</text>
</comment>
<name>A0AA36JIB3_9DINO</name>
<dbReference type="Gene3D" id="2.60.200.30">
    <property type="entry name" value="Probable inorganic polyphosphate/atp-NAD kinase, domain 2"/>
    <property type="match status" value="1"/>
</dbReference>
<dbReference type="AlphaFoldDB" id="A0AA36JIB3"/>